<evidence type="ECO:0000313" key="1">
    <source>
        <dbReference type="EMBL" id="ADH16741.1"/>
    </source>
</evidence>
<accession>D8V117</accession>
<reference evidence="1" key="1">
    <citation type="submission" date="2009-06" db="EMBL/GenBank/DDBJ databases">
        <title>ABC transporters of Heliothis virescens.</title>
        <authorList>
            <person name="Heckel D.G."/>
        </authorList>
    </citation>
    <scope>NUCLEOTIDE SEQUENCE</scope>
    <source>
        <strain evidence="1">YHD3</strain>
    </source>
</reference>
<sequence length="99" mass="11694">MGVENKNNVQNAEGAALKTYKKPNILSRIFLWWMCPVLITGNRRNVEESDLIPPSNLYNSERQGEYLERYWLQEIENATNENREPSLWKALQRAYLFMS</sequence>
<protein>
    <submittedName>
        <fullName evidence="1">Truncated ABC transporter family C protein ABCC2</fullName>
    </submittedName>
</protein>
<gene>
    <name evidence="1" type="primary">ABCC2</name>
</gene>
<organism evidence="1">
    <name type="scientific">Heliothis virescens</name>
    <name type="common">Tobacco budworm moth</name>
    <dbReference type="NCBI Taxonomy" id="7102"/>
    <lineage>
        <taxon>Eukaryota</taxon>
        <taxon>Metazoa</taxon>
        <taxon>Ecdysozoa</taxon>
        <taxon>Arthropoda</taxon>
        <taxon>Hexapoda</taxon>
        <taxon>Insecta</taxon>
        <taxon>Pterygota</taxon>
        <taxon>Neoptera</taxon>
        <taxon>Endopterygota</taxon>
        <taxon>Lepidoptera</taxon>
        <taxon>Glossata</taxon>
        <taxon>Ditrysia</taxon>
        <taxon>Noctuoidea</taxon>
        <taxon>Noctuidae</taxon>
        <taxon>Heliothinae</taxon>
        <taxon>Heliothis</taxon>
    </lineage>
</organism>
<dbReference type="EMBL" id="GQ332572">
    <property type="protein sequence ID" value="ADH16741.1"/>
    <property type="molecule type" value="Genomic_DNA"/>
</dbReference>
<proteinExistence type="predicted"/>
<dbReference type="AlphaFoldDB" id="D8V117"/>
<name>D8V117_HELVI</name>